<name>A0A926HV40_9FIRM</name>
<dbReference type="GO" id="GO:0004553">
    <property type="term" value="F:hydrolase activity, hydrolyzing O-glycosyl compounds"/>
    <property type="evidence" value="ECO:0007669"/>
    <property type="project" value="InterPro"/>
</dbReference>
<dbReference type="PANTHER" id="PTHR30480:SF16">
    <property type="entry name" value="GLYCOSIDE HYDROLASE FAMILY 3 DOMAIN PROTEIN"/>
    <property type="match status" value="1"/>
</dbReference>
<comment type="caution">
    <text evidence="7">The sequence shown here is derived from an EMBL/GenBank/DDBJ whole genome shotgun (WGS) entry which is preliminary data.</text>
</comment>
<dbReference type="EMBL" id="JACRSP010000004">
    <property type="protein sequence ID" value="MBC8536943.1"/>
    <property type="molecule type" value="Genomic_DNA"/>
</dbReference>
<evidence type="ECO:0000256" key="2">
    <source>
        <dbReference type="ARBA" id="ARBA00022801"/>
    </source>
</evidence>
<dbReference type="PANTHER" id="PTHR30480">
    <property type="entry name" value="BETA-HEXOSAMINIDASE-RELATED"/>
    <property type="match status" value="1"/>
</dbReference>
<dbReference type="RefSeq" id="WP_249301017.1">
    <property type="nucleotide sequence ID" value="NZ_JACRSP010000004.1"/>
</dbReference>
<dbReference type="SUPFAM" id="SSF51445">
    <property type="entry name" value="(Trans)glycosidases"/>
    <property type="match status" value="1"/>
</dbReference>
<reference evidence="7" key="1">
    <citation type="submission" date="2020-08" db="EMBL/GenBank/DDBJ databases">
        <title>Genome public.</title>
        <authorList>
            <person name="Liu C."/>
            <person name="Sun Q."/>
        </authorList>
    </citation>
    <scope>NUCLEOTIDE SEQUENCE</scope>
    <source>
        <strain evidence="7">BX7</strain>
    </source>
</reference>
<evidence type="ECO:0000256" key="5">
    <source>
        <dbReference type="SAM" id="SignalP"/>
    </source>
</evidence>
<keyword evidence="2" id="KW-0378">Hydrolase</keyword>
<dbReference type="InterPro" id="IPR017853">
    <property type="entry name" value="GH"/>
</dbReference>
<feature type="signal peptide" evidence="5">
    <location>
        <begin position="1"/>
        <end position="23"/>
    </location>
</feature>
<dbReference type="PROSITE" id="PS00775">
    <property type="entry name" value="GLYCOSYL_HYDROL_F3"/>
    <property type="match status" value="1"/>
</dbReference>
<dbReference type="InterPro" id="IPR001764">
    <property type="entry name" value="Glyco_hydro_3_N"/>
</dbReference>
<dbReference type="GO" id="GO:0005975">
    <property type="term" value="P:carbohydrate metabolic process"/>
    <property type="evidence" value="ECO:0007669"/>
    <property type="project" value="InterPro"/>
</dbReference>
<organism evidence="7 8">
    <name type="scientific">Feifania hominis</name>
    <dbReference type="NCBI Taxonomy" id="2763660"/>
    <lineage>
        <taxon>Bacteria</taxon>
        <taxon>Bacillati</taxon>
        <taxon>Bacillota</taxon>
        <taxon>Clostridia</taxon>
        <taxon>Eubacteriales</taxon>
        <taxon>Feifaniaceae</taxon>
        <taxon>Feifania</taxon>
    </lineage>
</organism>
<keyword evidence="5" id="KW-0732">Signal</keyword>
<evidence type="ECO:0000259" key="6">
    <source>
        <dbReference type="Pfam" id="PF00933"/>
    </source>
</evidence>
<accession>A0A926HV40</accession>
<dbReference type="Proteomes" id="UP000620366">
    <property type="component" value="Unassembled WGS sequence"/>
</dbReference>
<dbReference type="Gene3D" id="3.20.20.300">
    <property type="entry name" value="Glycoside hydrolase, family 3, N-terminal domain"/>
    <property type="match status" value="1"/>
</dbReference>
<feature type="region of interest" description="Disordered" evidence="4">
    <location>
        <begin position="38"/>
        <end position="65"/>
    </location>
</feature>
<sequence length="399" mass="43197">MRRRRRTNAPHILALLCAAAVLAATFFALRPLFEPTAADPPDDAVSDGQPDPAPVEPEPEPTPDDRARALLNEMTLEQKVGQLFIARCPLEEAPEKAARWHLGGYILFARDFRARTPEQVTETIQSYQRAAATPLFIGVDEEGGTVTRVSRYPEFREEPFPSPQEVYAAGGFPAVAQDAAEKCELLASLGINLNFAPVCDISTDPGDFIYPRSFGADASETAQYVETVVTAMRGRGMGSVLKHFPGYGSNADTHTGVAHDERPYEVFTDSNFLPFEAGIAAGADMVLVSHNIVASMDGELPASLSARVHEILRQELGFSGVIVTDDLAMDGVRQLVSDERAAVLAVLAGNDLLCCTDFETQIPAVLDAVASGEITEQRIDESVLRILKCKMELGIIPPE</sequence>
<evidence type="ECO:0000256" key="1">
    <source>
        <dbReference type="ARBA" id="ARBA00005336"/>
    </source>
</evidence>
<evidence type="ECO:0000256" key="3">
    <source>
        <dbReference type="ARBA" id="ARBA00023295"/>
    </source>
</evidence>
<dbReference type="InterPro" id="IPR036962">
    <property type="entry name" value="Glyco_hydro_3_N_sf"/>
</dbReference>
<feature type="domain" description="Glycoside hydrolase family 3 N-terminal" evidence="6">
    <location>
        <begin position="75"/>
        <end position="388"/>
    </location>
</feature>
<keyword evidence="3" id="KW-0326">Glycosidase</keyword>
<dbReference type="Pfam" id="PF00933">
    <property type="entry name" value="Glyco_hydro_3"/>
    <property type="match status" value="1"/>
</dbReference>
<dbReference type="InterPro" id="IPR050226">
    <property type="entry name" value="NagZ_Beta-hexosaminidase"/>
</dbReference>
<evidence type="ECO:0000256" key="4">
    <source>
        <dbReference type="SAM" id="MobiDB-lite"/>
    </source>
</evidence>
<proteinExistence type="inferred from homology"/>
<dbReference type="InterPro" id="IPR019800">
    <property type="entry name" value="Glyco_hydro_3_AS"/>
</dbReference>
<dbReference type="AlphaFoldDB" id="A0A926HV40"/>
<evidence type="ECO:0000313" key="7">
    <source>
        <dbReference type="EMBL" id="MBC8536943.1"/>
    </source>
</evidence>
<comment type="similarity">
    <text evidence="1">Belongs to the glycosyl hydrolase 3 family.</text>
</comment>
<keyword evidence="8" id="KW-1185">Reference proteome</keyword>
<gene>
    <name evidence="7" type="ORF">H8695_09615</name>
</gene>
<evidence type="ECO:0000313" key="8">
    <source>
        <dbReference type="Proteomes" id="UP000620366"/>
    </source>
</evidence>
<dbReference type="GO" id="GO:0009254">
    <property type="term" value="P:peptidoglycan turnover"/>
    <property type="evidence" value="ECO:0007669"/>
    <property type="project" value="TreeGrafter"/>
</dbReference>
<protein>
    <submittedName>
        <fullName evidence="7">Beta-hexosaminidase</fullName>
    </submittedName>
</protein>
<feature type="chain" id="PRO_5039400476" evidence="5">
    <location>
        <begin position="24"/>
        <end position="399"/>
    </location>
</feature>